<dbReference type="GO" id="GO:0019693">
    <property type="term" value="P:ribose phosphate metabolic process"/>
    <property type="evidence" value="ECO:0007669"/>
    <property type="project" value="TreeGrafter"/>
</dbReference>
<evidence type="ECO:0000256" key="1">
    <source>
        <dbReference type="ARBA" id="ARBA00000847"/>
    </source>
</evidence>
<dbReference type="GO" id="GO:0016787">
    <property type="term" value="F:hydrolase activity"/>
    <property type="evidence" value="ECO:0007669"/>
    <property type="project" value="UniProtKB-KW"/>
</dbReference>
<dbReference type="Pfam" id="PF00293">
    <property type="entry name" value="NUDIX"/>
    <property type="match status" value="1"/>
</dbReference>
<evidence type="ECO:0000256" key="2">
    <source>
        <dbReference type="ARBA" id="ARBA00001946"/>
    </source>
</evidence>
<evidence type="ECO:0000259" key="8">
    <source>
        <dbReference type="PROSITE" id="PS51462"/>
    </source>
</evidence>
<dbReference type="PANTHER" id="PTHR11839:SF18">
    <property type="entry name" value="NUDIX HYDROLASE DOMAIN-CONTAINING PROTEIN"/>
    <property type="match status" value="1"/>
</dbReference>
<evidence type="ECO:0000256" key="5">
    <source>
        <dbReference type="ARBA" id="ARBA00022801"/>
    </source>
</evidence>
<dbReference type="Gene3D" id="3.90.79.10">
    <property type="entry name" value="Nucleoside Triphosphate Pyrophosphohydrolase"/>
    <property type="match status" value="1"/>
</dbReference>
<evidence type="ECO:0000256" key="6">
    <source>
        <dbReference type="ARBA" id="ARBA00032162"/>
    </source>
</evidence>
<accession>B9XNB0</accession>
<name>B9XNB0_PEDPL</name>
<protein>
    <recommendedName>
        <fullName evidence="4">GDP-mannose pyrophosphatase</fullName>
    </recommendedName>
    <alternativeName>
        <fullName evidence="6">GDP-mannose hydrolase</fullName>
    </alternativeName>
    <alternativeName>
        <fullName evidence="7">GDPMK</fullName>
    </alternativeName>
</protein>
<comment type="cofactor">
    <cofactor evidence="2">
        <name>Mg(2+)</name>
        <dbReference type="ChEBI" id="CHEBI:18420"/>
    </cofactor>
</comment>
<dbReference type="GO" id="GO:0006753">
    <property type="term" value="P:nucleoside phosphate metabolic process"/>
    <property type="evidence" value="ECO:0007669"/>
    <property type="project" value="TreeGrafter"/>
</dbReference>
<dbReference type="OrthoDB" id="9794310at2"/>
<evidence type="ECO:0000256" key="4">
    <source>
        <dbReference type="ARBA" id="ARBA00016377"/>
    </source>
</evidence>
<dbReference type="CDD" id="cd03424">
    <property type="entry name" value="NUDIX_ADPRase_Nudt5_UGPPase_Nudt14"/>
    <property type="match status" value="1"/>
</dbReference>
<evidence type="ECO:0000313" key="9">
    <source>
        <dbReference type="EMBL" id="EEF58663.1"/>
    </source>
</evidence>
<dbReference type="STRING" id="320771.Cflav_PD1564"/>
<dbReference type="SUPFAM" id="SSF55811">
    <property type="entry name" value="Nudix"/>
    <property type="match status" value="1"/>
</dbReference>
<keyword evidence="10" id="KW-1185">Reference proteome</keyword>
<evidence type="ECO:0000256" key="7">
    <source>
        <dbReference type="ARBA" id="ARBA00032272"/>
    </source>
</evidence>
<feature type="domain" description="Nudix hydrolase" evidence="8">
    <location>
        <begin position="27"/>
        <end position="165"/>
    </location>
</feature>
<dbReference type="InterPro" id="IPR000086">
    <property type="entry name" value="NUDIX_hydrolase_dom"/>
</dbReference>
<dbReference type="PROSITE" id="PS51462">
    <property type="entry name" value="NUDIX"/>
    <property type="match status" value="1"/>
</dbReference>
<proteinExistence type="inferred from homology"/>
<comment type="similarity">
    <text evidence="3">Belongs to the Nudix hydrolase family. NudK subfamily.</text>
</comment>
<organism evidence="9 10">
    <name type="scientific">Pedosphaera parvula (strain Ellin514)</name>
    <dbReference type="NCBI Taxonomy" id="320771"/>
    <lineage>
        <taxon>Bacteria</taxon>
        <taxon>Pseudomonadati</taxon>
        <taxon>Verrucomicrobiota</taxon>
        <taxon>Pedosphaerae</taxon>
        <taxon>Pedosphaerales</taxon>
        <taxon>Pedosphaeraceae</taxon>
        <taxon>Pedosphaera</taxon>
    </lineage>
</organism>
<dbReference type="Proteomes" id="UP000003688">
    <property type="component" value="Unassembled WGS sequence"/>
</dbReference>
<dbReference type="AlphaFoldDB" id="B9XNB0"/>
<comment type="catalytic activity">
    <reaction evidence="1">
        <text>GDP-alpha-D-mannose + H2O = alpha-D-mannose 1-phosphate + GMP + 2 H(+)</text>
        <dbReference type="Rhea" id="RHEA:27978"/>
        <dbReference type="ChEBI" id="CHEBI:15377"/>
        <dbReference type="ChEBI" id="CHEBI:15378"/>
        <dbReference type="ChEBI" id="CHEBI:57527"/>
        <dbReference type="ChEBI" id="CHEBI:58115"/>
        <dbReference type="ChEBI" id="CHEBI:58409"/>
    </reaction>
</comment>
<evidence type="ECO:0000313" key="10">
    <source>
        <dbReference type="Proteomes" id="UP000003688"/>
    </source>
</evidence>
<dbReference type="RefSeq" id="WP_007417297.1">
    <property type="nucleotide sequence ID" value="NZ_ABOX02000039.1"/>
</dbReference>
<comment type="caution">
    <text evidence="9">The sequence shown here is derived from an EMBL/GenBank/DDBJ whole genome shotgun (WGS) entry which is preliminary data.</text>
</comment>
<dbReference type="InterPro" id="IPR015797">
    <property type="entry name" value="NUDIX_hydrolase-like_dom_sf"/>
</dbReference>
<reference evidence="9 10" key="1">
    <citation type="journal article" date="2011" name="J. Bacteriol.">
        <title>Genome sequence of 'Pedosphaera parvula' Ellin514, an aerobic Verrucomicrobial isolate from pasture soil.</title>
        <authorList>
            <person name="Kant R."/>
            <person name="van Passel M.W."/>
            <person name="Sangwan P."/>
            <person name="Palva A."/>
            <person name="Lucas S."/>
            <person name="Copeland A."/>
            <person name="Lapidus A."/>
            <person name="Glavina Del Rio T."/>
            <person name="Dalin E."/>
            <person name="Tice H."/>
            <person name="Bruce D."/>
            <person name="Goodwin L."/>
            <person name="Pitluck S."/>
            <person name="Chertkov O."/>
            <person name="Larimer F.W."/>
            <person name="Land M.L."/>
            <person name="Hauser L."/>
            <person name="Brettin T.S."/>
            <person name="Detter J.C."/>
            <person name="Han S."/>
            <person name="de Vos W.M."/>
            <person name="Janssen P.H."/>
            <person name="Smidt H."/>
        </authorList>
    </citation>
    <scope>NUCLEOTIDE SEQUENCE [LARGE SCALE GENOMIC DNA]</scope>
    <source>
        <strain evidence="9 10">Ellin514</strain>
    </source>
</reference>
<evidence type="ECO:0000256" key="3">
    <source>
        <dbReference type="ARBA" id="ARBA00007275"/>
    </source>
</evidence>
<gene>
    <name evidence="9" type="ORF">Cflav_PD1564</name>
</gene>
<dbReference type="PANTHER" id="PTHR11839">
    <property type="entry name" value="UDP/ADP-SUGAR PYROPHOSPHATASE"/>
    <property type="match status" value="1"/>
</dbReference>
<sequence>MDDAKRELLYEGKHVRLFRIGHWEFADRVKGSGAVVIVAITPEGNLLLTEQFRLPVNANVIELPAGIAGDLAGHEQEALATAAHRELLEETGYEAKNMTFLTTGPPSAGLATEIVTFMLATHLRCVNSGGGDEHENITVHQVPLKDVPAWLNQKAAQGLMIDPKVYAGLYFAHQPTM</sequence>
<dbReference type="EMBL" id="ABOX02000039">
    <property type="protein sequence ID" value="EEF58663.1"/>
    <property type="molecule type" value="Genomic_DNA"/>
</dbReference>
<keyword evidence="5 9" id="KW-0378">Hydrolase</keyword>